<dbReference type="GO" id="GO:0003676">
    <property type="term" value="F:nucleic acid binding"/>
    <property type="evidence" value="ECO:0007669"/>
    <property type="project" value="InterPro"/>
</dbReference>
<sequence>MSKFVSGVSDLVVKECRVAMLVHDMEELWRKKGLEMIMVIPLMCGKRHEGRCLAGMEGCVSCGKSGHKMRNCPRMKVKGREGKKVAPSGSDGNAPKKNRFYALQAICEQECPLDVTIRPTPRGWVHASWLCSIGPWPKFIPQNPNHAQPVRAVDQPTLCGRSLGDEAVETVS</sequence>
<accession>A0AAF0PSD4</accession>
<gene>
    <name evidence="3" type="ORF">MTR67_003182</name>
</gene>
<evidence type="ECO:0000313" key="3">
    <source>
        <dbReference type="EMBL" id="WMV09797.1"/>
    </source>
</evidence>
<protein>
    <recommendedName>
        <fullName evidence="2">CCHC-type domain-containing protein</fullName>
    </recommendedName>
</protein>
<keyword evidence="4" id="KW-1185">Reference proteome</keyword>
<keyword evidence="1" id="KW-0479">Metal-binding</keyword>
<feature type="domain" description="CCHC-type" evidence="2">
    <location>
        <begin position="59"/>
        <end position="74"/>
    </location>
</feature>
<evidence type="ECO:0000259" key="2">
    <source>
        <dbReference type="PROSITE" id="PS50158"/>
    </source>
</evidence>
<evidence type="ECO:0000256" key="1">
    <source>
        <dbReference type="PROSITE-ProRule" id="PRU00047"/>
    </source>
</evidence>
<evidence type="ECO:0000313" key="4">
    <source>
        <dbReference type="Proteomes" id="UP001234989"/>
    </source>
</evidence>
<name>A0AAF0PSD4_SOLVR</name>
<proteinExistence type="predicted"/>
<organism evidence="3 4">
    <name type="scientific">Solanum verrucosum</name>
    <dbReference type="NCBI Taxonomy" id="315347"/>
    <lineage>
        <taxon>Eukaryota</taxon>
        <taxon>Viridiplantae</taxon>
        <taxon>Streptophyta</taxon>
        <taxon>Embryophyta</taxon>
        <taxon>Tracheophyta</taxon>
        <taxon>Spermatophyta</taxon>
        <taxon>Magnoliopsida</taxon>
        <taxon>eudicotyledons</taxon>
        <taxon>Gunneridae</taxon>
        <taxon>Pentapetalae</taxon>
        <taxon>asterids</taxon>
        <taxon>lamiids</taxon>
        <taxon>Solanales</taxon>
        <taxon>Solanaceae</taxon>
        <taxon>Solanoideae</taxon>
        <taxon>Solaneae</taxon>
        <taxon>Solanum</taxon>
    </lineage>
</organism>
<dbReference type="GO" id="GO:0008270">
    <property type="term" value="F:zinc ion binding"/>
    <property type="evidence" value="ECO:0007669"/>
    <property type="project" value="UniProtKB-KW"/>
</dbReference>
<dbReference type="InterPro" id="IPR001878">
    <property type="entry name" value="Znf_CCHC"/>
</dbReference>
<keyword evidence="1" id="KW-0863">Zinc-finger</keyword>
<dbReference type="EMBL" id="CP133612">
    <property type="protein sequence ID" value="WMV09797.1"/>
    <property type="molecule type" value="Genomic_DNA"/>
</dbReference>
<reference evidence="3" key="1">
    <citation type="submission" date="2023-08" db="EMBL/GenBank/DDBJ databases">
        <title>A de novo genome assembly of Solanum verrucosum Schlechtendal, a Mexican diploid species geographically isolated from the other diploid A-genome species in potato relatives.</title>
        <authorList>
            <person name="Hosaka K."/>
        </authorList>
    </citation>
    <scope>NUCLEOTIDE SEQUENCE</scope>
    <source>
        <tissue evidence="3">Young leaves</tissue>
    </source>
</reference>
<dbReference type="Proteomes" id="UP001234989">
    <property type="component" value="Chromosome 1"/>
</dbReference>
<keyword evidence="1" id="KW-0862">Zinc</keyword>
<dbReference type="PROSITE" id="PS50158">
    <property type="entry name" value="ZF_CCHC"/>
    <property type="match status" value="1"/>
</dbReference>
<dbReference type="AlphaFoldDB" id="A0AAF0PSD4"/>